<dbReference type="EMBL" id="FXAY01000002">
    <property type="protein sequence ID" value="SMG24666.1"/>
    <property type="molecule type" value="Genomic_DNA"/>
</dbReference>
<reference evidence="2" key="1">
    <citation type="submission" date="2017-04" db="EMBL/GenBank/DDBJ databases">
        <authorList>
            <person name="Varghese N."/>
            <person name="Submissions S."/>
        </authorList>
    </citation>
    <scope>NUCLEOTIDE SEQUENCE [LARGE SCALE GENOMIC DNA]</scope>
    <source>
        <strain evidence="2">VKM Ac-2510</strain>
    </source>
</reference>
<evidence type="ECO:0000313" key="1">
    <source>
        <dbReference type="EMBL" id="SMG24666.1"/>
    </source>
</evidence>
<proteinExistence type="predicted"/>
<organism evidence="1 2">
    <name type="scientific">Agreia pratensis</name>
    <dbReference type="NCBI Taxonomy" id="150121"/>
    <lineage>
        <taxon>Bacteria</taxon>
        <taxon>Bacillati</taxon>
        <taxon>Actinomycetota</taxon>
        <taxon>Actinomycetes</taxon>
        <taxon>Micrococcales</taxon>
        <taxon>Microbacteriaceae</taxon>
        <taxon>Agreia</taxon>
    </lineage>
</organism>
<gene>
    <name evidence="1" type="ORF">SAMN06296010_1196</name>
</gene>
<evidence type="ECO:0000313" key="2">
    <source>
        <dbReference type="Proteomes" id="UP000193244"/>
    </source>
</evidence>
<dbReference type="STRING" id="150121.SAMN06296010_1196"/>
<accession>A0A1X7JB10</accession>
<dbReference type="Proteomes" id="UP000193244">
    <property type="component" value="Unassembled WGS sequence"/>
</dbReference>
<protein>
    <submittedName>
        <fullName evidence="1">Uncharacterized protein</fullName>
    </submittedName>
</protein>
<sequence length="34" mass="3440">MPARASRSYSINQTLAPVAPPAPVAPLAPVAPVE</sequence>
<keyword evidence="2" id="KW-1185">Reference proteome</keyword>
<name>A0A1X7JB10_9MICO</name>
<dbReference type="AlphaFoldDB" id="A0A1X7JB10"/>